<evidence type="ECO:0000256" key="1">
    <source>
        <dbReference type="ARBA" id="ARBA00004141"/>
    </source>
</evidence>
<evidence type="ECO:0000256" key="3">
    <source>
        <dbReference type="ARBA" id="ARBA00022692"/>
    </source>
</evidence>
<evidence type="ECO:0000256" key="6">
    <source>
        <dbReference type="ARBA" id="ARBA00049737"/>
    </source>
</evidence>
<proteinExistence type="inferred from homology"/>
<keyword evidence="4 7" id="KW-1133">Transmembrane helix</keyword>
<keyword evidence="3 7" id="KW-0812">Transmembrane</keyword>
<feature type="transmembrane region" description="Helical" evidence="7">
    <location>
        <begin position="135"/>
        <end position="151"/>
    </location>
</feature>
<evidence type="ECO:0000256" key="2">
    <source>
        <dbReference type="ARBA" id="ARBA00006244"/>
    </source>
</evidence>
<comment type="similarity">
    <text evidence="2">Belongs to the TMEM198 family.</text>
</comment>
<accession>A0AAD9QZD1</accession>
<comment type="subcellular location">
    <subcellularLocation>
        <location evidence="1">Membrane</location>
        <topology evidence="1">Multi-pass membrane protein</topology>
    </subcellularLocation>
</comment>
<reference evidence="9" key="1">
    <citation type="journal article" date="2023" name="G3 (Bethesda)">
        <title>Whole genome assembly and annotation of the endangered Caribbean coral Acropora cervicornis.</title>
        <authorList>
            <person name="Selwyn J.D."/>
            <person name="Vollmer S.V."/>
        </authorList>
    </citation>
    <scope>NUCLEOTIDE SEQUENCE</scope>
    <source>
        <strain evidence="9">K2</strain>
    </source>
</reference>
<feature type="transmembrane region" description="Helical" evidence="7">
    <location>
        <begin position="185"/>
        <end position="208"/>
    </location>
</feature>
<dbReference type="PANTHER" id="PTHR31247">
    <property type="entry name" value="TRANSMEMBRANE PROTEIN 198 FAMILY MEMBER"/>
    <property type="match status" value="1"/>
</dbReference>
<evidence type="ECO:0000313" key="10">
    <source>
        <dbReference type="Proteomes" id="UP001249851"/>
    </source>
</evidence>
<evidence type="ECO:0000256" key="4">
    <source>
        <dbReference type="ARBA" id="ARBA00022989"/>
    </source>
</evidence>
<dbReference type="PANTHER" id="PTHR31247:SF5">
    <property type="entry name" value="DUF4203 DOMAIN-CONTAINING PROTEIN"/>
    <property type="match status" value="1"/>
</dbReference>
<feature type="transmembrane region" description="Helical" evidence="7">
    <location>
        <begin position="214"/>
        <end position="232"/>
    </location>
</feature>
<dbReference type="EMBL" id="JARQWQ010000008">
    <property type="protein sequence ID" value="KAK2570298.1"/>
    <property type="molecule type" value="Genomic_DNA"/>
</dbReference>
<evidence type="ECO:0000256" key="7">
    <source>
        <dbReference type="SAM" id="Phobius"/>
    </source>
</evidence>
<dbReference type="InterPro" id="IPR025256">
    <property type="entry name" value="TM7S3/TM198-like_dom"/>
</dbReference>
<keyword evidence="10" id="KW-1185">Reference proteome</keyword>
<dbReference type="AlphaFoldDB" id="A0AAD9QZD1"/>
<protein>
    <recommendedName>
        <fullName evidence="6">Transmembrane protein 198</fullName>
    </recommendedName>
</protein>
<organism evidence="9 10">
    <name type="scientific">Acropora cervicornis</name>
    <name type="common">Staghorn coral</name>
    <dbReference type="NCBI Taxonomy" id="6130"/>
    <lineage>
        <taxon>Eukaryota</taxon>
        <taxon>Metazoa</taxon>
        <taxon>Cnidaria</taxon>
        <taxon>Anthozoa</taxon>
        <taxon>Hexacorallia</taxon>
        <taxon>Scleractinia</taxon>
        <taxon>Astrocoeniina</taxon>
        <taxon>Acroporidae</taxon>
        <taxon>Acropora</taxon>
    </lineage>
</organism>
<feature type="transmembrane region" description="Helical" evidence="7">
    <location>
        <begin position="239"/>
        <end position="259"/>
    </location>
</feature>
<feature type="transmembrane region" description="Helical" evidence="7">
    <location>
        <begin position="107"/>
        <end position="128"/>
    </location>
</feature>
<feature type="domain" description="TM7S3/TM198-like" evidence="8">
    <location>
        <begin position="115"/>
        <end position="303"/>
    </location>
</feature>
<reference evidence="9" key="2">
    <citation type="journal article" date="2023" name="Science">
        <title>Genomic signatures of disease resistance in endangered staghorn corals.</title>
        <authorList>
            <person name="Vollmer S.V."/>
            <person name="Selwyn J.D."/>
            <person name="Despard B.A."/>
            <person name="Roesel C.L."/>
        </authorList>
    </citation>
    <scope>NUCLEOTIDE SEQUENCE</scope>
    <source>
        <strain evidence="9">K2</strain>
    </source>
</reference>
<comment type="caution">
    <text evidence="9">The sequence shown here is derived from an EMBL/GenBank/DDBJ whole genome shotgun (WGS) entry which is preliminary data.</text>
</comment>
<keyword evidence="5 7" id="KW-0472">Membrane</keyword>
<dbReference type="InterPro" id="IPR040236">
    <property type="entry name" value="TMEM198"/>
</dbReference>
<sequence>MRWSLYFPYIKSEILDCREMTPSGLLTLLLIAASISSMHGQNATVAPTKANVSLETKLVTTPLETTTNQTIVATTANASDPTAVVPGVKKGQCHDFKVFIVNNQLSIPYTITSCIIAVCGIYLVIFGYRFFKCSLFLLGLLFGTSVTYVICSNHSDLPTWGLVAVAVAVGVFCGLLTMFVTYCGLFLGGFGLGFFIGIALFFIIETFYHVQIKWIPFGVLLGLSLTFGLLTLRWQKGFFIVATSLIGAAMITAGVDYFIEEFVLIKYAWQHIMAAEKAMKCWVSLIILGIWLVMFVFGNVVQFCKTGRTFTHRKRDDSVSLQGEDKAMKRYRSLNMNGDVVAKSYYTKDEEEGRPTEV</sequence>
<evidence type="ECO:0000256" key="5">
    <source>
        <dbReference type="ARBA" id="ARBA00023136"/>
    </source>
</evidence>
<gene>
    <name evidence="9" type="ORF">P5673_005086</name>
</gene>
<evidence type="ECO:0000313" key="9">
    <source>
        <dbReference type="EMBL" id="KAK2570298.1"/>
    </source>
</evidence>
<name>A0AAD9QZD1_ACRCE</name>
<evidence type="ECO:0000259" key="8">
    <source>
        <dbReference type="Pfam" id="PF13886"/>
    </source>
</evidence>
<dbReference type="GO" id="GO:0005886">
    <property type="term" value="C:plasma membrane"/>
    <property type="evidence" value="ECO:0007669"/>
    <property type="project" value="TreeGrafter"/>
</dbReference>
<dbReference type="Proteomes" id="UP001249851">
    <property type="component" value="Unassembled WGS sequence"/>
</dbReference>
<feature type="transmembrane region" description="Helical" evidence="7">
    <location>
        <begin position="282"/>
        <end position="304"/>
    </location>
</feature>
<feature type="transmembrane region" description="Helical" evidence="7">
    <location>
        <begin position="157"/>
        <end position="178"/>
    </location>
</feature>
<dbReference type="Pfam" id="PF13886">
    <property type="entry name" value="TM7S3_TM198"/>
    <property type="match status" value="1"/>
</dbReference>